<proteinExistence type="predicted"/>
<dbReference type="Proteomes" id="UP000004344">
    <property type="component" value="Unassembled WGS sequence"/>
</dbReference>
<keyword evidence="2" id="KW-1185">Reference proteome</keyword>
<evidence type="ECO:0000313" key="2">
    <source>
        <dbReference type="Proteomes" id="UP000004344"/>
    </source>
</evidence>
<comment type="caution">
    <text evidence="1">The sequence shown here is derived from an EMBL/GenBank/DDBJ whole genome shotgun (WGS) entry which is preliminary data.</text>
</comment>
<sequence length="41" mass="4750">MIYIVYMYYKNLLLHKNLPKIKTVLPIGEQIIDEAIETGLG</sequence>
<accession>G6FQR1</accession>
<organism evidence="1 2">
    <name type="scientific">Fischerella thermalis JSC-11</name>
    <dbReference type="NCBI Taxonomy" id="741277"/>
    <lineage>
        <taxon>Bacteria</taxon>
        <taxon>Bacillati</taxon>
        <taxon>Cyanobacteriota</taxon>
        <taxon>Cyanophyceae</taxon>
        <taxon>Nostocales</taxon>
        <taxon>Hapalosiphonaceae</taxon>
        <taxon>Fischerella</taxon>
    </lineage>
</organism>
<reference evidence="1 2" key="1">
    <citation type="submission" date="2011-09" db="EMBL/GenBank/DDBJ databases">
        <title>The draft genome of Fischerella sp. JSC-11.</title>
        <authorList>
            <consortium name="US DOE Joint Genome Institute (JGI-PGF)"/>
            <person name="Lucas S."/>
            <person name="Han J."/>
            <person name="Lapidus A."/>
            <person name="Cheng J.-F."/>
            <person name="Goodwin L."/>
            <person name="Pitluck S."/>
            <person name="Peters L."/>
            <person name="Land M.L."/>
            <person name="Hauser L."/>
            <person name="Sarkisova S."/>
            <person name="Bryant D.A."/>
            <person name="Brown I."/>
            <person name="Woyke T.J."/>
        </authorList>
    </citation>
    <scope>NUCLEOTIDE SEQUENCE [LARGE SCALE GENOMIC DNA]</scope>
    <source>
        <strain evidence="1 2">JSC-11</strain>
    </source>
</reference>
<evidence type="ECO:0000313" key="1">
    <source>
        <dbReference type="EMBL" id="EHC18146.1"/>
    </source>
</evidence>
<name>G6FQR1_9CYAN</name>
<gene>
    <name evidence="1" type="ORF">FJSC11DRAFT_1208</name>
</gene>
<dbReference type="EMBL" id="AGIZ01000003">
    <property type="protein sequence ID" value="EHC18146.1"/>
    <property type="molecule type" value="Genomic_DNA"/>
</dbReference>
<protein>
    <submittedName>
        <fullName evidence="1">Uncharacterized protein</fullName>
    </submittedName>
</protein>
<dbReference type="AlphaFoldDB" id="G6FQR1"/>